<dbReference type="Proteomes" id="UP000295818">
    <property type="component" value="Unassembled WGS sequence"/>
</dbReference>
<keyword evidence="3" id="KW-1185">Reference proteome</keyword>
<proteinExistence type="predicted"/>
<dbReference type="RefSeq" id="WP_132189370.1">
    <property type="nucleotide sequence ID" value="NZ_SLWM01000005.1"/>
</dbReference>
<name>A0ABY2BM42_9ACTN</name>
<feature type="transmembrane region" description="Helical" evidence="1">
    <location>
        <begin position="122"/>
        <end position="145"/>
    </location>
</feature>
<evidence type="ECO:0000313" key="3">
    <source>
        <dbReference type="Proteomes" id="UP000295818"/>
    </source>
</evidence>
<gene>
    <name evidence="2" type="ORF">EV644_105502</name>
</gene>
<evidence type="ECO:0000256" key="1">
    <source>
        <dbReference type="SAM" id="Phobius"/>
    </source>
</evidence>
<organism evidence="2 3">
    <name type="scientific">Kribbella orskensis</name>
    <dbReference type="NCBI Taxonomy" id="2512216"/>
    <lineage>
        <taxon>Bacteria</taxon>
        <taxon>Bacillati</taxon>
        <taxon>Actinomycetota</taxon>
        <taxon>Actinomycetes</taxon>
        <taxon>Propionibacteriales</taxon>
        <taxon>Kribbellaceae</taxon>
        <taxon>Kribbella</taxon>
    </lineage>
</organism>
<feature type="transmembrane region" description="Helical" evidence="1">
    <location>
        <begin position="63"/>
        <end position="82"/>
    </location>
</feature>
<keyword evidence="1" id="KW-1133">Transmembrane helix</keyword>
<dbReference type="EMBL" id="SLWM01000005">
    <property type="protein sequence ID" value="TCO24465.1"/>
    <property type="molecule type" value="Genomic_DNA"/>
</dbReference>
<reference evidence="2 3" key="1">
    <citation type="journal article" date="2015" name="Stand. Genomic Sci.">
        <title>Genomic Encyclopedia of Bacterial and Archaeal Type Strains, Phase III: the genomes of soil and plant-associated and newly described type strains.</title>
        <authorList>
            <person name="Whitman W.B."/>
            <person name="Woyke T."/>
            <person name="Klenk H.P."/>
            <person name="Zhou Y."/>
            <person name="Lilburn T.G."/>
            <person name="Beck B.J."/>
            <person name="De Vos P."/>
            <person name="Vandamme P."/>
            <person name="Eisen J.A."/>
            <person name="Garrity G."/>
            <person name="Hugenholtz P."/>
            <person name="Kyrpides N.C."/>
        </authorList>
    </citation>
    <scope>NUCLEOTIDE SEQUENCE [LARGE SCALE GENOMIC DNA]</scope>
    <source>
        <strain evidence="2 3">VKM Ac-2538</strain>
    </source>
</reference>
<accession>A0ABY2BM42</accession>
<protein>
    <submittedName>
        <fullName evidence="2">Uncharacterized protein</fullName>
    </submittedName>
</protein>
<keyword evidence="1" id="KW-0472">Membrane</keyword>
<evidence type="ECO:0000313" key="2">
    <source>
        <dbReference type="EMBL" id="TCO24465.1"/>
    </source>
</evidence>
<keyword evidence="1" id="KW-0812">Transmembrane</keyword>
<comment type="caution">
    <text evidence="2">The sequence shown here is derived from an EMBL/GenBank/DDBJ whole genome shotgun (WGS) entry which is preliminary data.</text>
</comment>
<sequence>MIAILTILVALPLGLLVRNRLAAHLIYAILFAQVFTFQTATLMMEWVKGSTEAFSADPTKGSFGYLAFTSTIYAGGFGLITLGHWLRNRRRTGTDASNAVHATTSRHSGKSGGTSMELKRRAAIASGAILLALATSAGLAGPAAAETLEHEHFTDSRTDVEEDFCGAGITVQFDFQVEGNFVLHAKGPEGLVYSQEVVHGTATLTNLANGNQITNVFNSAAKDRRVTDNGDGTLTILVAPTGGDKWYDSDGKLVFQDSGGLWTEILVDDGGTPTDPSDDEFISAREVKDPGKDDLTNDNFCDQILSVIG</sequence>